<accession>A0ABP4JDJ3</accession>
<evidence type="ECO:0000256" key="5">
    <source>
        <dbReference type="ARBA" id="ARBA00023251"/>
    </source>
</evidence>
<dbReference type="EMBL" id="BAAAIZ010000009">
    <property type="protein sequence ID" value="GAA1416817.1"/>
    <property type="molecule type" value="Genomic_DNA"/>
</dbReference>
<name>A0ABP4JDJ3_9ACTN</name>
<evidence type="ECO:0000259" key="7">
    <source>
        <dbReference type="Pfam" id="PF01061"/>
    </source>
</evidence>
<dbReference type="InterPro" id="IPR000412">
    <property type="entry name" value="ABC_2_transport"/>
</dbReference>
<keyword evidence="4 6" id="KW-0472">Membrane</keyword>
<evidence type="ECO:0000313" key="9">
    <source>
        <dbReference type="Proteomes" id="UP001500973"/>
    </source>
</evidence>
<dbReference type="InterPro" id="IPR013525">
    <property type="entry name" value="ABC2_TM"/>
</dbReference>
<feature type="transmembrane region" description="Helical" evidence="6">
    <location>
        <begin position="141"/>
        <end position="164"/>
    </location>
</feature>
<evidence type="ECO:0000256" key="1">
    <source>
        <dbReference type="ARBA" id="ARBA00004141"/>
    </source>
</evidence>
<proteinExistence type="predicted"/>
<feature type="transmembrane region" description="Helical" evidence="6">
    <location>
        <begin position="59"/>
        <end position="80"/>
    </location>
</feature>
<protein>
    <recommendedName>
        <fullName evidence="7">ABC-2 type transporter transmembrane domain-containing protein</fullName>
    </recommendedName>
</protein>
<evidence type="ECO:0000256" key="4">
    <source>
        <dbReference type="ARBA" id="ARBA00023136"/>
    </source>
</evidence>
<feature type="transmembrane region" description="Helical" evidence="6">
    <location>
        <begin position="29"/>
        <end position="47"/>
    </location>
</feature>
<dbReference type="PRINTS" id="PR00164">
    <property type="entry name" value="ABC2TRNSPORT"/>
</dbReference>
<feature type="transmembrane region" description="Helical" evidence="6">
    <location>
        <begin position="220"/>
        <end position="244"/>
    </location>
</feature>
<comment type="subcellular location">
    <subcellularLocation>
        <location evidence="1">Membrane</location>
        <topology evidence="1">Multi-pass membrane protein</topology>
    </subcellularLocation>
</comment>
<reference evidence="9" key="1">
    <citation type="journal article" date="2019" name="Int. J. Syst. Evol. Microbiol.">
        <title>The Global Catalogue of Microorganisms (GCM) 10K type strain sequencing project: providing services to taxonomists for standard genome sequencing and annotation.</title>
        <authorList>
            <consortium name="The Broad Institute Genomics Platform"/>
            <consortium name="The Broad Institute Genome Sequencing Center for Infectious Disease"/>
            <person name="Wu L."/>
            <person name="Ma J."/>
        </authorList>
    </citation>
    <scope>NUCLEOTIDE SEQUENCE [LARGE SCALE GENOMIC DNA]</scope>
    <source>
        <strain evidence="9">JCM 11756</strain>
    </source>
</reference>
<keyword evidence="5" id="KW-0046">Antibiotic resistance</keyword>
<feature type="transmembrane region" description="Helical" evidence="6">
    <location>
        <begin position="176"/>
        <end position="200"/>
    </location>
</feature>
<dbReference type="Proteomes" id="UP001500973">
    <property type="component" value="Unassembled WGS sequence"/>
</dbReference>
<feature type="transmembrane region" description="Helical" evidence="6">
    <location>
        <begin position="101"/>
        <end position="129"/>
    </location>
</feature>
<dbReference type="PANTHER" id="PTHR43027:SF1">
    <property type="entry name" value="DOXORUBICIN RESISTANCE ABC TRANSPORTER PERMEASE PROTEIN DRRC-RELATED"/>
    <property type="match status" value="1"/>
</dbReference>
<gene>
    <name evidence="8" type="ORF">GCM10009601_09740</name>
</gene>
<evidence type="ECO:0000256" key="6">
    <source>
        <dbReference type="SAM" id="Phobius"/>
    </source>
</evidence>
<evidence type="ECO:0000313" key="8">
    <source>
        <dbReference type="EMBL" id="GAA1416817.1"/>
    </source>
</evidence>
<evidence type="ECO:0000256" key="2">
    <source>
        <dbReference type="ARBA" id="ARBA00022692"/>
    </source>
</evidence>
<dbReference type="Pfam" id="PF01061">
    <property type="entry name" value="ABC2_membrane"/>
    <property type="match status" value="1"/>
</dbReference>
<dbReference type="PANTHER" id="PTHR43027">
    <property type="entry name" value="DOXORUBICIN RESISTANCE ABC TRANSPORTER PERMEASE PROTEIN DRRC-RELATED"/>
    <property type="match status" value="1"/>
</dbReference>
<comment type="caution">
    <text evidence="8">The sequence shown here is derived from an EMBL/GenBank/DDBJ whole genome shotgun (WGS) entry which is preliminary data.</text>
</comment>
<organism evidence="8 9">
    <name type="scientific">Streptomyces thermospinosisporus</name>
    <dbReference type="NCBI Taxonomy" id="161482"/>
    <lineage>
        <taxon>Bacteria</taxon>
        <taxon>Bacillati</taxon>
        <taxon>Actinomycetota</taxon>
        <taxon>Actinomycetes</taxon>
        <taxon>Kitasatosporales</taxon>
        <taxon>Streptomycetaceae</taxon>
        <taxon>Streptomyces</taxon>
    </lineage>
</organism>
<dbReference type="InterPro" id="IPR052902">
    <property type="entry name" value="ABC-2_transporter"/>
</dbReference>
<keyword evidence="9" id="KW-1185">Reference proteome</keyword>
<evidence type="ECO:0000256" key="3">
    <source>
        <dbReference type="ARBA" id="ARBA00022989"/>
    </source>
</evidence>
<feature type="domain" description="ABC-2 type transporter transmembrane" evidence="7">
    <location>
        <begin position="17"/>
        <end position="216"/>
    </location>
</feature>
<dbReference type="RefSeq" id="WP_344010284.1">
    <property type="nucleotide sequence ID" value="NZ_BAAAIZ010000009.1"/>
</dbReference>
<keyword evidence="2 6" id="KW-0812">Transmembrane</keyword>
<sequence length="260" mass="27916">MIRPITPLRSFVSNVRFYLLYLSRSRIDATLNFLLPIFYATIAHLIAEASPDKIDPLAITVGAGLMGMWTTVMYGAGGLIKEQRRLGLLELLLAAPGYFPSSIASMTIAVSLFGFEAMLGTVAWAYFVFDVNVASNILFELVVTAGIAVIAMSAVGFMVAAVFVRVRKAESVAEAVIAPLWLLSGVLIPVSTLPSSVQLISKLLPMTFGAQALRAATRGVWDLQAIGTCFLLSLIYGVIGWMAVSAAARSSRSHGGMHLW</sequence>
<keyword evidence="3 6" id="KW-1133">Transmembrane helix</keyword>